<dbReference type="InterPro" id="IPR013087">
    <property type="entry name" value="Znf_C2H2_type"/>
</dbReference>
<evidence type="ECO:0000259" key="9">
    <source>
        <dbReference type="PROSITE" id="PS50157"/>
    </source>
</evidence>
<evidence type="ECO:0000313" key="10">
    <source>
        <dbReference type="EMBL" id="PAA59188.1"/>
    </source>
</evidence>
<organism evidence="10 11">
    <name type="scientific">Macrostomum lignano</name>
    <dbReference type="NCBI Taxonomy" id="282301"/>
    <lineage>
        <taxon>Eukaryota</taxon>
        <taxon>Metazoa</taxon>
        <taxon>Spiralia</taxon>
        <taxon>Lophotrochozoa</taxon>
        <taxon>Platyhelminthes</taxon>
        <taxon>Rhabditophora</taxon>
        <taxon>Macrostomorpha</taxon>
        <taxon>Macrostomida</taxon>
        <taxon>Macrostomidae</taxon>
        <taxon>Macrostomum</taxon>
    </lineage>
</organism>
<feature type="region of interest" description="Disordered" evidence="8">
    <location>
        <begin position="327"/>
        <end position="357"/>
    </location>
</feature>
<evidence type="ECO:0000256" key="8">
    <source>
        <dbReference type="SAM" id="MobiDB-lite"/>
    </source>
</evidence>
<feature type="compositionally biased region" description="Basic and acidic residues" evidence="8">
    <location>
        <begin position="327"/>
        <end position="341"/>
    </location>
</feature>
<dbReference type="SUPFAM" id="SSF57667">
    <property type="entry name" value="beta-beta-alpha zinc fingers"/>
    <property type="match status" value="2"/>
</dbReference>
<dbReference type="SMART" id="SM00355">
    <property type="entry name" value="ZnF_C2H2"/>
    <property type="match status" value="3"/>
</dbReference>
<keyword evidence="5" id="KW-0862">Zinc</keyword>
<comment type="caution">
    <text evidence="10">The sequence shown here is derived from an EMBL/GenBank/DDBJ whole genome shotgun (WGS) entry which is preliminary data.</text>
</comment>
<feature type="domain" description="C2H2-type" evidence="9">
    <location>
        <begin position="286"/>
        <end position="315"/>
    </location>
</feature>
<dbReference type="Proteomes" id="UP000215902">
    <property type="component" value="Unassembled WGS sequence"/>
</dbReference>
<dbReference type="GO" id="GO:0005634">
    <property type="term" value="C:nucleus"/>
    <property type="evidence" value="ECO:0007669"/>
    <property type="project" value="UniProtKB-SubCell"/>
</dbReference>
<feature type="region of interest" description="Disordered" evidence="8">
    <location>
        <begin position="123"/>
        <end position="176"/>
    </location>
</feature>
<feature type="domain" description="C2H2-type" evidence="9">
    <location>
        <begin position="316"/>
        <end position="343"/>
    </location>
</feature>
<feature type="compositionally biased region" description="Polar residues" evidence="8">
    <location>
        <begin position="162"/>
        <end position="176"/>
    </location>
</feature>
<evidence type="ECO:0000256" key="7">
    <source>
        <dbReference type="PROSITE-ProRule" id="PRU00042"/>
    </source>
</evidence>
<feature type="compositionally biased region" description="Pro residues" evidence="8">
    <location>
        <begin position="87"/>
        <end position="99"/>
    </location>
</feature>
<dbReference type="Gene3D" id="3.30.160.60">
    <property type="entry name" value="Classic Zinc Finger"/>
    <property type="match status" value="3"/>
</dbReference>
<feature type="region of interest" description="Disordered" evidence="8">
    <location>
        <begin position="81"/>
        <end position="111"/>
    </location>
</feature>
<feature type="region of interest" description="Disordered" evidence="8">
    <location>
        <begin position="211"/>
        <end position="255"/>
    </location>
</feature>
<dbReference type="FunFam" id="3.30.160.60:FF:000624">
    <property type="entry name" value="zinc finger protein 697"/>
    <property type="match status" value="1"/>
</dbReference>
<sequence length="357" mass="38982">MELDCARTLLSLAQPMETECEASQAAVEAAYDNELCRRLKFKLHRVASRPEQAKPDTESDNRRRLAATMSLIQDRPAKTPIAAKAASPPPPPLPPPPAQQQPQQNGSVSNSRSLLSELLFDHKRQQASSPASSDCPSLGSADLIDESTDAGAPAAKVARRQLQWSGEQADASSSEADQLGPVQALLIPIRALQKPLNTPVQVVLLHSAAAPSRQKQEQQQQQQKQQLPPASGKQQLQPGSAAAPGSPALGARGKAHACSYPGCGKSYYKSSHLKAHYRCHTGEKPYHCDWPGCGREFARSDELSRHRRGHTGERRFRCARCDRQFSRSDHLAKHERRHDSRSANSPTNSRPVSESSD</sequence>
<dbReference type="AlphaFoldDB" id="A0A267ECF5"/>
<keyword evidence="6" id="KW-0539">Nucleus</keyword>
<dbReference type="FunFam" id="3.30.160.60:FF:000125">
    <property type="entry name" value="Putative zinc finger protein 143"/>
    <property type="match status" value="1"/>
</dbReference>
<accession>A0A267ECF5</accession>
<protein>
    <recommendedName>
        <fullName evidence="9">C2H2-type domain-containing protein</fullName>
    </recommendedName>
</protein>
<dbReference type="InterPro" id="IPR036236">
    <property type="entry name" value="Znf_C2H2_sf"/>
</dbReference>
<dbReference type="PROSITE" id="PS00028">
    <property type="entry name" value="ZINC_FINGER_C2H2_1"/>
    <property type="match status" value="3"/>
</dbReference>
<evidence type="ECO:0000313" key="11">
    <source>
        <dbReference type="Proteomes" id="UP000215902"/>
    </source>
</evidence>
<dbReference type="GO" id="GO:0000981">
    <property type="term" value="F:DNA-binding transcription factor activity, RNA polymerase II-specific"/>
    <property type="evidence" value="ECO:0007669"/>
    <property type="project" value="TreeGrafter"/>
</dbReference>
<proteinExistence type="predicted"/>
<feature type="compositionally biased region" description="Polar residues" evidence="8">
    <location>
        <begin position="342"/>
        <end position="357"/>
    </location>
</feature>
<dbReference type="GO" id="GO:0000978">
    <property type="term" value="F:RNA polymerase II cis-regulatory region sequence-specific DNA binding"/>
    <property type="evidence" value="ECO:0007669"/>
    <property type="project" value="TreeGrafter"/>
</dbReference>
<dbReference type="OrthoDB" id="6365676at2759"/>
<feature type="compositionally biased region" description="Low complexity" evidence="8">
    <location>
        <begin position="217"/>
        <end position="226"/>
    </location>
</feature>
<feature type="compositionally biased region" description="Low complexity" evidence="8">
    <location>
        <begin position="238"/>
        <end position="251"/>
    </location>
</feature>
<dbReference type="Pfam" id="PF00096">
    <property type="entry name" value="zf-C2H2"/>
    <property type="match status" value="2"/>
</dbReference>
<keyword evidence="11" id="KW-1185">Reference proteome</keyword>
<feature type="compositionally biased region" description="Polar residues" evidence="8">
    <location>
        <begin position="126"/>
        <end position="135"/>
    </location>
</feature>
<dbReference type="GO" id="GO:0008270">
    <property type="term" value="F:zinc ion binding"/>
    <property type="evidence" value="ECO:0007669"/>
    <property type="project" value="UniProtKB-KW"/>
</dbReference>
<keyword evidence="3" id="KW-0677">Repeat</keyword>
<evidence type="ECO:0000256" key="2">
    <source>
        <dbReference type="ARBA" id="ARBA00022723"/>
    </source>
</evidence>
<keyword evidence="2" id="KW-0479">Metal-binding</keyword>
<dbReference type="EMBL" id="NIVC01002289">
    <property type="protein sequence ID" value="PAA59188.1"/>
    <property type="molecule type" value="Genomic_DNA"/>
</dbReference>
<evidence type="ECO:0000256" key="3">
    <source>
        <dbReference type="ARBA" id="ARBA00022737"/>
    </source>
</evidence>
<dbReference type="PROSITE" id="PS50157">
    <property type="entry name" value="ZINC_FINGER_C2H2_2"/>
    <property type="match status" value="3"/>
</dbReference>
<reference evidence="10 11" key="1">
    <citation type="submission" date="2017-06" db="EMBL/GenBank/DDBJ databases">
        <title>A platform for efficient transgenesis in Macrostomum lignano, a flatworm model organism for stem cell research.</title>
        <authorList>
            <person name="Berezikov E."/>
        </authorList>
    </citation>
    <scope>NUCLEOTIDE SEQUENCE [LARGE SCALE GENOMIC DNA]</scope>
    <source>
        <strain evidence="10">DV1</strain>
        <tissue evidence="10">Whole organism</tissue>
    </source>
</reference>
<dbReference type="STRING" id="282301.A0A267ECF5"/>
<evidence type="ECO:0000256" key="4">
    <source>
        <dbReference type="ARBA" id="ARBA00022771"/>
    </source>
</evidence>
<evidence type="ECO:0000256" key="6">
    <source>
        <dbReference type="ARBA" id="ARBA00023242"/>
    </source>
</evidence>
<name>A0A267ECF5_9PLAT</name>
<dbReference type="FunFam" id="3.30.160.60:FF:000018">
    <property type="entry name" value="Krueppel-like factor 15"/>
    <property type="match status" value="1"/>
</dbReference>
<comment type="subcellular location">
    <subcellularLocation>
        <location evidence="1">Nucleus</location>
    </subcellularLocation>
</comment>
<gene>
    <name evidence="10" type="ORF">BOX15_Mlig008398g2</name>
</gene>
<evidence type="ECO:0000256" key="1">
    <source>
        <dbReference type="ARBA" id="ARBA00004123"/>
    </source>
</evidence>
<evidence type="ECO:0000256" key="5">
    <source>
        <dbReference type="ARBA" id="ARBA00022833"/>
    </source>
</evidence>
<dbReference type="PANTHER" id="PTHR23235:SF120">
    <property type="entry name" value="KRUPPEL-LIKE FACTOR 15"/>
    <property type="match status" value="1"/>
</dbReference>
<keyword evidence="4 7" id="KW-0863">Zinc-finger</keyword>
<feature type="domain" description="C2H2-type" evidence="9">
    <location>
        <begin position="256"/>
        <end position="285"/>
    </location>
</feature>
<dbReference type="PANTHER" id="PTHR23235">
    <property type="entry name" value="KRUEPPEL-LIKE TRANSCRIPTION FACTOR"/>
    <property type="match status" value="1"/>
</dbReference>